<protein>
    <submittedName>
        <fullName evidence="1">Uncharacterized protein</fullName>
    </submittedName>
</protein>
<dbReference type="Proteomes" id="UP000178532">
    <property type="component" value="Unassembled WGS sequence"/>
</dbReference>
<reference evidence="1 2" key="1">
    <citation type="journal article" date="2016" name="Nat. Commun.">
        <title>Thousands of microbial genomes shed light on interconnected biogeochemical processes in an aquifer system.</title>
        <authorList>
            <person name="Anantharaman K."/>
            <person name="Brown C.T."/>
            <person name="Hug L.A."/>
            <person name="Sharon I."/>
            <person name="Castelle C.J."/>
            <person name="Probst A.J."/>
            <person name="Thomas B.C."/>
            <person name="Singh A."/>
            <person name="Wilkins M.J."/>
            <person name="Karaoz U."/>
            <person name="Brodie E.L."/>
            <person name="Williams K.H."/>
            <person name="Hubbard S.S."/>
            <person name="Banfield J.F."/>
        </authorList>
    </citation>
    <scope>NUCLEOTIDE SEQUENCE [LARGE SCALE GENOMIC DNA]</scope>
</reference>
<evidence type="ECO:0000313" key="1">
    <source>
        <dbReference type="EMBL" id="OGG62325.1"/>
    </source>
</evidence>
<dbReference type="STRING" id="1798495.A3C19_03435"/>
<sequence length="88" mass="9621">MPTEWLEGFDAKNAFAYVGNEARIRFLNGKAFGVTVHHNGPEVSRTVRALSAEEMAATSWGAFCSPWESYQTSKLFGHGPTTALDQVA</sequence>
<organism evidence="1 2">
    <name type="scientific">Candidatus Kaiserbacteria bacterium RIFCSPHIGHO2_02_FULL_54_22</name>
    <dbReference type="NCBI Taxonomy" id="1798495"/>
    <lineage>
        <taxon>Bacteria</taxon>
        <taxon>Candidatus Kaiseribacteriota</taxon>
    </lineage>
</organism>
<name>A0A1F6DLK8_9BACT</name>
<dbReference type="EMBL" id="MFLI01000008">
    <property type="protein sequence ID" value="OGG62325.1"/>
    <property type="molecule type" value="Genomic_DNA"/>
</dbReference>
<comment type="caution">
    <text evidence="1">The sequence shown here is derived from an EMBL/GenBank/DDBJ whole genome shotgun (WGS) entry which is preliminary data.</text>
</comment>
<evidence type="ECO:0000313" key="2">
    <source>
        <dbReference type="Proteomes" id="UP000178532"/>
    </source>
</evidence>
<gene>
    <name evidence="1" type="ORF">A3C19_03435</name>
</gene>
<accession>A0A1F6DLK8</accession>
<proteinExistence type="predicted"/>
<dbReference type="AlphaFoldDB" id="A0A1F6DLK8"/>